<dbReference type="PIRSF" id="PIRSF038984">
    <property type="entry name" value="FAD_binding_protein"/>
    <property type="match status" value="1"/>
</dbReference>
<dbReference type="PANTHER" id="PTHR42842">
    <property type="entry name" value="FAD/NAD(P)-BINDING OXIDOREDUCTASE"/>
    <property type="match status" value="1"/>
</dbReference>
<sequence length="541" mass="59117">MLRLSEVKLPLDHVEADLEAAIRSRLKTSGVPAGDLVRYTVFRRAHDARKRSDIKLTYIIDVEVKDEASVKRRLDAHPHCSVTPDMAYHFVAKAPEKSDLPRPVVVGMGPCGLFAGLILAQMGFRPIILERGKAVRERTKDTWGLWRKNVLNPESNVQFGEGGAGTFSDGKLYSQIKDPKHYGRKVLDEFVKAGAPEDILYLSRPHIGTFRLVSMVEKMRATIHQLGGEVRFESRVEDIEIEQGKVRALRLANGETLRCDHVVLAVGHSARDTFQMLHDRGVYMEAKPFSLGFRIEHPQGVIDRARFGKFAGHELLGAADYKVVHHCSNGRAVYSFCMCPGGTVVAATSEPGRVVTNGMSQYSRNERNANAGIVVGITPDDFPGGPLAGIAFQRKWEERAFELGGGDYCAPGQLVGDFIAGRPSTSLGSVEPSYKPGVRPTDLSTALPDYVIEAIREALPQLDRKIPGFAMHDAVLTGVETRTSSPIRVRRKDDYQSVNIDGLYPAGEGAGYAGGIYSAAIDGIEVAEALALNMVGQQAAV</sequence>
<gene>
    <name evidence="4" type="ORF">SAMN05446927_3589</name>
</gene>
<dbReference type="InterPro" id="IPR036188">
    <property type="entry name" value="FAD/NAD-bd_sf"/>
</dbReference>
<dbReference type="Pfam" id="PF21688">
    <property type="entry name" value="FAD-depend_C"/>
    <property type="match status" value="1"/>
</dbReference>
<evidence type="ECO:0000256" key="1">
    <source>
        <dbReference type="ARBA" id="ARBA00023002"/>
    </source>
</evidence>
<dbReference type="PANTHER" id="PTHR42842:SF3">
    <property type="entry name" value="FAD_NAD(P)-BINDING OXIDOREDUCTASE FAMILY PROTEIN"/>
    <property type="match status" value="1"/>
</dbReference>
<comment type="caution">
    <text evidence="4">The sequence shown here is derived from an EMBL/GenBank/DDBJ whole genome shotgun (WGS) entry which is preliminary data.</text>
</comment>
<feature type="domain" description="FAD-dependent protein C-terminal" evidence="3">
    <location>
        <begin position="288"/>
        <end position="483"/>
    </location>
</feature>
<dbReference type="GO" id="GO:0016491">
    <property type="term" value="F:oxidoreductase activity"/>
    <property type="evidence" value="ECO:0007669"/>
    <property type="project" value="UniProtKB-KW"/>
</dbReference>
<dbReference type="Gene3D" id="3.30.70.2700">
    <property type="match status" value="1"/>
</dbReference>
<name>A0A7Z7I9A8_9BURK</name>
<accession>A0A7Z7I9A8</accession>
<evidence type="ECO:0000313" key="4">
    <source>
        <dbReference type="EMBL" id="SOE80371.1"/>
    </source>
</evidence>
<dbReference type="Gene3D" id="3.50.50.60">
    <property type="entry name" value="FAD/NAD(P)-binding domain"/>
    <property type="match status" value="2"/>
</dbReference>
<keyword evidence="1" id="KW-0560">Oxidoreductase</keyword>
<dbReference type="OrthoDB" id="9772594at2"/>
<dbReference type="InterPro" id="IPR049516">
    <property type="entry name" value="FAD-depend_C"/>
</dbReference>
<evidence type="ECO:0008006" key="6">
    <source>
        <dbReference type="Google" id="ProtNLM"/>
    </source>
</evidence>
<dbReference type="RefSeq" id="WP_062639141.1">
    <property type="nucleotide sequence ID" value="NZ_FCOG02000047.1"/>
</dbReference>
<dbReference type="InterPro" id="IPR006076">
    <property type="entry name" value="FAD-dep_OxRdtase"/>
</dbReference>
<organism evidence="4 5">
    <name type="scientific">Caballeronia arationis</name>
    <dbReference type="NCBI Taxonomy" id="1777142"/>
    <lineage>
        <taxon>Bacteria</taxon>
        <taxon>Pseudomonadati</taxon>
        <taxon>Pseudomonadota</taxon>
        <taxon>Betaproteobacteria</taxon>
        <taxon>Burkholderiales</taxon>
        <taxon>Burkholderiaceae</taxon>
        <taxon>Caballeronia</taxon>
    </lineage>
</organism>
<evidence type="ECO:0000313" key="5">
    <source>
        <dbReference type="Proteomes" id="UP000219522"/>
    </source>
</evidence>
<dbReference type="Proteomes" id="UP000219522">
    <property type="component" value="Unassembled WGS sequence"/>
</dbReference>
<dbReference type="Pfam" id="PF01266">
    <property type="entry name" value="DAO"/>
    <property type="match status" value="1"/>
</dbReference>
<dbReference type="SUPFAM" id="SSF51905">
    <property type="entry name" value="FAD/NAD(P)-binding domain"/>
    <property type="match status" value="1"/>
</dbReference>
<evidence type="ECO:0000259" key="3">
    <source>
        <dbReference type="Pfam" id="PF21688"/>
    </source>
</evidence>
<keyword evidence="5" id="KW-1185">Reference proteome</keyword>
<reference evidence="4 5" key="1">
    <citation type="submission" date="2017-09" db="EMBL/GenBank/DDBJ databases">
        <authorList>
            <person name="Varghese N."/>
            <person name="Submissions S."/>
        </authorList>
    </citation>
    <scope>NUCLEOTIDE SEQUENCE [LARGE SCALE GENOMIC DNA]</scope>
    <source>
        <strain evidence="4 5">OK806</strain>
    </source>
</reference>
<dbReference type="EMBL" id="OCSU01000002">
    <property type="protein sequence ID" value="SOE80371.1"/>
    <property type="molecule type" value="Genomic_DNA"/>
</dbReference>
<dbReference type="InterPro" id="IPR028348">
    <property type="entry name" value="FAD-binding_protein"/>
</dbReference>
<dbReference type="AlphaFoldDB" id="A0A7Z7I9A8"/>
<protein>
    <recommendedName>
        <fullName evidence="6">FAD dependent oxidoreductase</fullName>
    </recommendedName>
</protein>
<proteinExistence type="predicted"/>
<feature type="domain" description="FAD dependent oxidoreductase" evidence="2">
    <location>
        <begin position="210"/>
        <end position="280"/>
    </location>
</feature>
<evidence type="ECO:0000259" key="2">
    <source>
        <dbReference type="Pfam" id="PF01266"/>
    </source>
</evidence>